<sequence>MEAQVEAHDALPNSSQNTSALLGNQFGEGGSGAADISGASSSKQHTRLGCYQRGLVAAGASHLQQLIDLEHQASGPHRCSKYTSSSGIGLQQHINAMHSTETSFQFPNCGQSHKRKFVQCSQCDYAGTTEEELKNHFLFRHTNEKSFQCSECVYACTRKRNLEIHFLNKHSTEKPVQCSECDYACTTTGALKRHFLT</sequence>
<dbReference type="SMART" id="SM00355">
    <property type="entry name" value="ZnF_C2H2"/>
    <property type="match status" value="4"/>
</dbReference>
<dbReference type="PROSITE" id="PS00028">
    <property type="entry name" value="ZINC_FINGER_C2H2_1"/>
    <property type="match status" value="1"/>
</dbReference>
<keyword evidence="8" id="KW-1185">Reference proteome</keyword>
<dbReference type="InterPro" id="IPR013087">
    <property type="entry name" value="Znf_C2H2_type"/>
</dbReference>
<feature type="compositionally biased region" description="Polar residues" evidence="6">
    <location>
        <begin position="12"/>
        <end position="22"/>
    </location>
</feature>
<keyword evidence="1" id="KW-0479">Metal-binding</keyword>
<dbReference type="KEGG" id="hazt:108673309"/>
<proteinExistence type="predicted"/>
<evidence type="ECO:0000256" key="2">
    <source>
        <dbReference type="ARBA" id="ARBA00022737"/>
    </source>
</evidence>
<evidence type="ECO:0000256" key="5">
    <source>
        <dbReference type="PROSITE-ProRule" id="PRU00042"/>
    </source>
</evidence>
<evidence type="ECO:0000313" key="8">
    <source>
        <dbReference type="Proteomes" id="UP000694843"/>
    </source>
</evidence>
<dbReference type="GO" id="GO:0045944">
    <property type="term" value="P:positive regulation of transcription by RNA polymerase II"/>
    <property type="evidence" value="ECO:0007669"/>
    <property type="project" value="TreeGrafter"/>
</dbReference>
<keyword evidence="2" id="KW-0677">Repeat</keyword>
<dbReference type="SUPFAM" id="SSF57667">
    <property type="entry name" value="beta-beta-alpha zinc fingers"/>
    <property type="match status" value="2"/>
</dbReference>
<dbReference type="PROSITE" id="PS50157">
    <property type="entry name" value="ZINC_FINGER_C2H2_2"/>
    <property type="match status" value="2"/>
</dbReference>
<dbReference type="PANTHER" id="PTHR24403:SF67">
    <property type="entry name" value="FI01116P-RELATED"/>
    <property type="match status" value="1"/>
</dbReference>
<dbReference type="InterPro" id="IPR036236">
    <property type="entry name" value="Znf_C2H2_sf"/>
</dbReference>
<dbReference type="GO" id="GO:0005634">
    <property type="term" value="C:nucleus"/>
    <property type="evidence" value="ECO:0007669"/>
    <property type="project" value="TreeGrafter"/>
</dbReference>
<dbReference type="Gene3D" id="3.30.160.60">
    <property type="entry name" value="Classic Zinc Finger"/>
    <property type="match status" value="2"/>
</dbReference>
<dbReference type="GeneID" id="108673309"/>
<dbReference type="OrthoDB" id="6376219at2759"/>
<feature type="region of interest" description="Disordered" evidence="6">
    <location>
        <begin position="1"/>
        <end position="26"/>
    </location>
</feature>
<dbReference type="AlphaFoldDB" id="A0A8B7NSB6"/>
<reference evidence="9" key="1">
    <citation type="submission" date="2025-08" db="UniProtKB">
        <authorList>
            <consortium name="RefSeq"/>
        </authorList>
    </citation>
    <scope>IDENTIFICATION</scope>
    <source>
        <tissue evidence="9">Whole organism</tissue>
    </source>
</reference>
<keyword evidence="4" id="KW-0862">Zinc</keyword>
<dbReference type="GO" id="GO:0008270">
    <property type="term" value="F:zinc ion binding"/>
    <property type="evidence" value="ECO:0007669"/>
    <property type="project" value="UniProtKB-KW"/>
</dbReference>
<protein>
    <submittedName>
        <fullName evidence="9">Zinc finger protein 425-like</fullName>
    </submittedName>
</protein>
<dbReference type="InterPro" id="IPR050688">
    <property type="entry name" value="Zinc_finger/UBP_domain"/>
</dbReference>
<evidence type="ECO:0000256" key="1">
    <source>
        <dbReference type="ARBA" id="ARBA00022723"/>
    </source>
</evidence>
<feature type="domain" description="C2H2-type" evidence="7">
    <location>
        <begin position="118"/>
        <end position="146"/>
    </location>
</feature>
<gene>
    <name evidence="9" type="primary">LOC108673309</name>
</gene>
<name>A0A8B7NSB6_HYAAZ</name>
<dbReference type="Proteomes" id="UP000694843">
    <property type="component" value="Unplaced"/>
</dbReference>
<dbReference type="RefSeq" id="XP_018016603.2">
    <property type="nucleotide sequence ID" value="XM_018161114.2"/>
</dbReference>
<evidence type="ECO:0000256" key="4">
    <source>
        <dbReference type="ARBA" id="ARBA00022833"/>
    </source>
</evidence>
<evidence type="ECO:0000256" key="3">
    <source>
        <dbReference type="ARBA" id="ARBA00022771"/>
    </source>
</evidence>
<feature type="domain" description="C2H2-type" evidence="7">
    <location>
        <begin position="147"/>
        <end position="175"/>
    </location>
</feature>
<evidence type="ECO:0000313" key="9">
    <source>
        <dbReference type="RefSeq" id="XP_018016603.2"/>
    </source>
</evidence>
<dbReference type="PANTHER" id="PTHR24403">
    <property type="entry name" value="ZINC FINGER PROTEIN"/>
    <property type="match status" value="1"/>
</dbReference>
<keyword evidence="3 5" id="KW-0863">Zinc-finger</keyword>
<evidence type="ECO:0000259" key="7">
    <source>
        <dbReference type="PROSITE" id="PS50157"/>
    </source>
</evidence>
<evidence type="ECO:0000256" key="6">
    <source>
        <dbReference type="SAM" id="MobiDB-lite"/>
    </source>
</evidence>
<accession>A0A8B7NSB6</accession>
<organism evidence="8 9">
    <name type="scientific">Hyalella azteca</name>
    <name type="common">Amphipod</name>
    <dbReference type="NCBI Taxonomy" id="294128"/>
    <lineage>
        <taxon>Eukaryota</taxon>
        <taxon>Metazoa</taxon>
        <taxon>Ecdysozoa</taxon>
        <taxon>Arthropoda</taxon>
        <taxon>Crustacea</taxon>
        <taxon>Multicrustacea</taxon>
        <taxon>Malacostraca</taxon>
        <taxon>Eumalacostraca</taxon>
        <taxon>Peracarida</taxon>
        <taxon>Amphipoda</taxon>
        <taxon>Senticaudata</taxon>
        <taxon>Talitrida</taxon>
        <taxon>Talitroidea</taxon>
        <taxon>Hyalellidae</taxon>
        <taxon>Hyalella</taxon>
    </lineage>
</organism>